<proteinExistence type="predicted"/>
<protein>
    <submittedName>
        <fullName evidence="1">Uncharacterized protein</fullName>
    </submittedName>
</protein>
<sequence length="103" mass="11719">MLDEGEGRCGNLLIHPSAFFSDIIKHFHFSFACAKFKCVFDFSMELKQCRHTWELSCHGMLLNCRKIFSPHRMRALGIHPKTVCASQTSTRDSSHQTVASLMA</sequence>
<dbReference type="Proteomes" id="UP001476798">
    <property type="component" value="Unassembled WGS sequence"/>
</dbReference>
<name>A0ABV0P0Q5_9TELE</name>
<evidence type="ECO:0000313" key="2">
    <source>
        <dbReference type="Proteomes" id="UP001476798"/>
    </source>
</evidence>
<organism evidence="1 2">
    <name type="scientific">Goodea atripinnis</name>
    <dbReference type="NCBI Taxonomy" id="208336"/>
    <lineage>
        <taxon>Eukaryota</taxon>
        <taxon>Metazoa</taxon>
        <taxon>Chordata</taxon>
        <taxon>Craniata</taxon>
        <taxon>Vertebrata</taxon>
        <taxon>Euteleostomi</taxon>
        <taxon>Actinopterygii</taxon>
        <taxon>Neopterygii</taxon>
        <taxon>Teleostei</taxon>
        <taxon>Neoteleostei</taxon>
        <taxon>Acanthomorphata</taxon>
        <taxon>Ovalentaria</taxon>
        <taxon>Atherinomorphae</taxon>
        <taxon>Cyprinodontiformes</taxon>
        <taxon>Goodeidae</taxon>
        <taxon>Goodea</taxon>
    </lineage>
</organism>
<comment type="caution">
    <text evidence="1">The sequence shown here is derived from an EMBL/GenBank/DDBJ whole genome shotgun (WGS) entry which is preliminary data.</text>
</comment>
<dbReference type="EMBL" id="JAHRIO010060039">
    <property type="protein sequence ID" value="MEQ2177287.1"/>
    <property type="molecule type" value="Genomic_DNA"/>
</dbReference>
<gene>
    <name evidence="1" type="ORF">GOODEAATRI_002054</name>
</gene>
<reference evidence="1 2" key="1">
    <citation type="submission" date="2021-06" db="EMBL/GenBank/DDBJ databases">
        <authorList>
            <person name="Palmer J.M."/>
        </authorList>
    </citation>
    <scope>NUCLEOTIDE SEQUENCE [LARGE SCALE GENOMIC DNA]</scope>
    <source>
        <strain evidence="1 2">GA_2019</strain>
        <tissue evidence="1">Muscle</tissue>
    </source>
</reference>
<evidence type="ECO:0000313" key="1">
    <source>
        <dbReference type="EMBL" id="MEQ2177287.1"/>
    </source>
</evidence>
<keyword evidence="2" id="KW-1185">Reference proteome</keyword>
<accession>A0ABV0P0Q5</accession>